<sequence>MSNSNIITTITVDDHTDHINLNEFTIYLNELNEELDFLEKWDLKTFGASSNLVYQGVYKDRMTREFKS</sequence>
<dbReference type="EMBL" id="MN739140">
    <property type="protein sequence ID" value="QHS90475.1"/>
    <property type="molecule type" value="Genomic_DNA"/>
</dbReference>
<protein>
    <submittedName>
        <fullName evidence="1">Uncharacterized protein</fullName>
    </submittedName>
</protein>
<proteinExistence type="predicted"/>
<evidence type="ECO:0000313" key="1">
    <source>
        <dbReference type="EMBL" id="QHS90475.1"/>
    </source>
</evidence>
<reference evidence="1" key="1">
    <citation type="journal article" date="2020" name="Nature">
        <title>Giant virus diversity and host interactions through global metagenomics.</title>
        <authorList>
            <person name="Schulz F."/>
            <person name="Roux S."/>
            <person name="Paez-Espino D."/>
            <person name="Jungbluth S."/>
            <person name="Walsh D.A."/>
            <person name="Denef V.J."/>
            <person name="McMahon K.D."/>
            <person name="Konstantinidis K.T."/>
            <person name="Eloe-Fadrosh E.A."/>
            <person name="Kyrpides N.C."/>
            <person name="Woyke T."/>
        </authorList>
    </citation>
    <scope>NUCLEOTIDE SEQUENCE</scope>
    <source>
        <strain evidence="1">GVMAG-M-3300010354-11</strain>
    </source>
</reference>
<accession>A0A6C0BDV3</accession>
<name>A0A6C0BDV3_9ZZZZ</name>
<organism evidence="1">
    <name type="scientific">viral metagenome</name>
    <dbReference type="NCBI Taxonomy" id="1070528"/>
    <lineage>
        <taxon>unclassified sequences</taxon>
        <taxon>metagenomes</taxon>
        <taxon>organismal metagenomes</taxon>
    </lineage>
</organism>
<dbReference type="AlphaFoldDB" id="A0A6C0BDV3"/>